<dbReference type="RefSeq" id="XP_040770879.1">
    <property type="nucleotide sequence ID" value="XM_040921882.1"/>
</dbReference>
<dbReference type="NCBIfam" id="TIGR01250">
    <property type="entry name" value="pro_imino_pep_2"/>
    <property type="match status" value="1"/>
</dbReference>
<evidence type="ECO:0000313" key="5">
    <source>
        <dbReference type="Proteomes" id="UP000803844"/>
    </source>
</evidence>
<dbReference type="InterPro" id="IPR002410">
    <property type="entry name" value="Peptidase_S33"/>
</dbReference>
<sequence>MQEVPNAGKPCKTWYKILGSLESTTGPVLIALHGGPGAGHEYLLPLADLYKPYGIPTVLYDQIGCGHSTHLREKMGDTEFWSFDLFIKELDNLVDHLKLRGKGFFLLGQSWGGVLAASYAMSGRQGESPAGLRKLVIASGPSSIPLYEKGLKGLLAKLPADVRKTLEDCDKRGDHESEEFQKASKIFNAHYVCNLDPLPEEIMAGFKNMQDDPTVYLTIQGPAEFVIVGSIKGWEGWKEAHKIEVETLLINGKNDEVTNLSMYPWFKAITKVRWVTLDGSHMSHWEDRARYMQELGDFLVSTAPEERTEL</sequence>
<dbReference type="Pfam" id="PF00561">
    <property type="entry name" value="Abhydrolase_1"/>
    <property type="match status" value="1"/>
</dbReference>
<dbReference type="Gene3D" id="3.40.50.1820">
    <property type="entry name" value="alpha/beta hydrolase"/>
    <property type="match status" value="1"/>
</dbReference>
<feature type="domain" description="AB hydrolase-1" evidence="3">
    <location>
        <begin position="27"/>
        <end position="287"/>
    </location>
</feature>
<dbReference type="PANTHER" id="PTHR43798">
    <property type="entry name" value="MONOACYLGLYCEROL LIPASE"/>
    <property type="match status" value="1"/>
</dbReference>
<name>A0A9P4XSG6_CRYP1</name>
<evidence type="ECO:0000256" key="1">
    <source>
        <dbReference type="ARBA" id="ARBA00010088"/>
    </source>
</evidence>
<comment type="similarity">
    <text evidence="1">Belongs to the peptidase S33 family.</text>
</comment>
<dbReference type="Proteomes" id="UP000803844">
    <property type="component" value="Unassembled WGS sequence"/>
</dbReference>
<keyword evidence="2" id="KW-0378">Hydrolase</keyword>
<dbReference type="InterPro" id="IPR005945">
    <property type="entry name" value="Pro_imino_pep"/>
</dbReference>
<dbReference type="PANTHER" id="PTHR43798:SF31">
    <property type="entry name" value="AB HYDROLASE SUPERFAMILY PROTEIN YCLE"/>
    <property type="match status" value="1"/>
</dbReference>
<dbReference type="InterPro" id="IPR029058">
    <property type="entry name" value="AB_hydrolase_fold"/>
</dbReference>
<keyword evidence="5" id="KW-1185">Reference proteome</keyword>
<dbReference type="GO" id="GO:0016020">
    <property type="term" value="C:membrane"/>
    <property type="evidence" value="ECO:0007669"/>
    <property type="project" value="TreeGrafter"/>
</dbReference>
<dbReference type="EMBL" id="MU032354">
    <property type="protein sequence ID" value="KAF3759900.1"/>
    <property type="molecule type" value="Genomic_DNA"/>
</dbReference>
<evidence type="ECO:0000256" key="2">
    <source>
        <dbReference type="ARBA" id="ARBA00022801"/>
    </source>
</evidence>
<dbReference type="OrthoDB" id="190201at2759"/>
<evidence type="ECO:0000259" key="3">
    <source>
        <dbReference type="Pfam" id="PF00561"/>
    </source>
</evidence>
<dbReference type="GO" id="GO:0008233">
    <property type="term" value="F:peptidase activity"/>
    <property type="evidence" value="ECO:0007669"/>
    <property type="project" value="InterPro"/>
</dbReference>
<organism evidence="4 5">
    <name type="scientific">Cryphonectria parasitica (strain ATCC 38755 / EP155)</name>
    <dbReference type="NCBI Taxonomy" id="660469"/>
    <lineage>
        <taxon>Eukaryota</taxon>
        <taxon>Fungi</taxon>
        <taxon>Dikarya</taxon>
        <taxon>Ascomycota</taxon>
        <taxon>Pezizomycotina</taxon>
        <taxon>Sordariomycetes</taxon>
        <taxon>Sordariomycetidae</taxon>
        <taxon>Diaporthales</taxon>
        <taxon>Cryphonectriaceae</taxon>
        <taxon>Cryphonectria-Endothia species complex</taxon>
        <taxon>Cryphonectria</taxon>
    </lineage>
</organism>
<proteinExistence type="inferred from homology"/>
<dbReference type="InterPro" id="IPR000073">
    <property type="entry name" value="AB_hydrolase_1"/>
</dbReference>
<dbReference type="AlphaFoldDB" id="A0A9P4XSG6"/>
<dbReference type="GO" id="GO:0006508">
    <property type="term" value="P:proteolysis"/>
    <property type="evidence" value="ECO:0007669"/>
    <property type="project" value="InterPro"/>
</dbReference>
<reference evidence="4" key="1">
    <citation type="journal article" date="2020" name="Phytopathology">
        <title>Genome sequence of the chestnut blight fungus Cryphonectria parasitica EP155: A fundamental resource for an archetypical invasive plant pathogen.</title>
        <authorList>
            <person name="Crouch J.A."/>
            <person name="Dawe A."/>
            <person name="Aerts A."/>
            <person name="Barry K."/>
            <person name="Churchill A.C.L."/>
            <person name="Grimwood J."/>
            <person name="Hillman B."/>
            <person name="Milgroom M.G."/>
            <person name="Pangilinan J."/>
            <person name="Smith M."/>
            <person name="Salamov A."/>
            <person name="Schmutz J."/>
            <person name="Yadav J."/>
            <person name="Grigoriev I.V."/>
            <person name="Nuss D."/>
        </authorList>
    </citation>
    <scope>NUCLEOTIDE SEQUENCE</scope>
    <source>
        <strain evidence="4">EP155</strain>
    </source>
</reference>
<accession>A0A9P4XSG6</accession>
<evidence type="ECO:0000313" key="4">
    <source>
        <dbReference type="EMBL" id="KAF3759900.1"/>
    </source>
</evidence>
<gene>
    <name evidence="4" type="ORF">M406DRAFT_343544</name>
</gene>
<dbReference type="InterPro" id="IPR050266">
    <property type="entry name" value="AB_hydrolase_sf"/>
</dbReference>
<comment type="caution">
    <text evidence="4">The sequence shown here is derived from an EMBL/GenBank/DDBJ whole genome shotgun (WGS) entry which is preliminary data.</text>
</comment>
<dbReference type="GeneID" id="63839011"/>
<dbReference type="PRINTS" id="PR00793">
    <property type="entry name" value="PROAMNOPTASE"/>
</dbReference>
<dbReference type="PIRSF" id="PIRSF005539">
    <property type="entry name" value="Pept_S33_TRI_F1"/>
    <property type="match status" value="1"/>
</dbReference>
<protein>
    <submittedName>
        <fullName evidence="4">Proline-specific peptidase</fullName>
    </submittedName>
</protein>
<dbReference type="SUPFAM" id="SSF53474">
    <property type="entry name" value="alpha/beta-Hydrolases"/>
    <property type="match status" value="1"/>
</dbReference>